<dbReference type="RefSeq" id="WP_133262823.1">
    <property type="nucleotide sequence ID" value="NZ_SJCY01000007.1"/>
</dbReference>
<name>A0A4V6PJ85_9SPHI</name>
<feature type="domain" description="Outer membrane protein beta-barrel" evidence="3">
    <location>
        <begin position="66"/>
        <end position="188"/>
    </location>
</feature>
<sequence length="189" mass="21645">MKFLFIALSLLTTNFVLRAQEQPIKRNTQFSISPAFELMRSTHSNLFYAPSVKGNFLFKNGFEPGFGIERSSTPIHHDNGYVLYKLRYLPIYGNLKYNFNNTKKFRPYAESSIGYSFIKYDIADDLTPNNKSQVKENGLYIYGGFGLKYTITKKVNSFIGVGFKAYRITTNDLDINPHGLSFQAGFSFM</sequence>
<dbReference type="Gene3D" id="2.40.160.20">
    <property type="match status" value="1"/>
</dbReference>
<dbReference type="SUPFAM" id="SSF56925">
    <property type="entry name" value="OMPA-like"/>
    <property type="match status" value="1"/>
</dbReference>
<dbReference type="AlphaFoldDB" id="A0A4V6PJ85"/>
<gene>
    <name evidence="4" type="ORF">EZJ43_11310</name>
</gene>
<evidence type="ECO:0000313" key="5">
    <source>
        <dbReference type="Proteomes" id="UP000295668"/>
    </source>
</evidence>
<dbReference type="InterPro" id="IPR011250">
    <property type="entry name" value="OMP/PagP_B-barrel"/>
</dbReference>
<protein>
    <recommendedName>
        <fullName evidence="3">Outer membrane protein beta-barrel domain-containing protein</fullName>
    </recommendedName>
</protein>
<evidence type="ECO:0000313" key="4">
    <source>
        <dbReference type="EMBL" id="TDG35933.1"/>
    </source>
</evidence>
<accession>A0A4V6PJ85</accession>
<dbReference type="Pfam" id="PF13505">
    <property type="entry name" value="OMP_b-brl"/>
    <property type="match status" value="1"/>
</dbReference>
<evidence type="ECO:0000256" key="1">
    <source>
        <dbReference type="ARBA" id="ARBA00022729"/>
    </source>
</evidence>
<proteinExistence type="predicted"/>
<keyword evidence="5" id="KW-1185">Reference proteome</keyword>
<dbReference type="InterPro" id="IPR027385">
    <property type="entry name" value="Beta-barrel_OMP"/>
</dbReference>
<organism evidence="4 5">
    <name type="scientific">Pedobacter changchengzhani</name>
    <dbReference type="NCBI Taxonomy" id="2529274"/>
    <lineage>
        <taxon>Bacteria</taxon>
        <taxon>Pseudomonadati</taxon>
        <taxon>Bacteroidota</taxon>
        <taxon>Sphingobacteriia</taxon>
        <taxon>Sphingobacteriales</taxon>
        <taxon>Sphingobacteriaceae</taxon>
        <taxon>Pedobacter</taxon>
    </lineage>
</organism>
<dbReference type="Proteomes" id="UP000295668">
    <property type="component" value="Unassembled WGS sequence"/>
</dbReference>
<dbReference type="OrthoDB" id="759287at2"/>
<evidence type="ECO:0000259" key="3">
    <source>
        <dbReference type="Pfam" id="PF13505"/>
    </source>
</evidence>
<dbReference type="EMBL" id="SJCY01000007">
    <property type="protein sequence ID" value="TDG35933.1"/>
    <property type="molecule type" value="Genomic_DNA"/>
</dbReference>
<comment type="caution">
    <text evidence="4">The sequence shown here is derived from an EMBL/GenBank/DDBJ whole genome shotgun (WGS) entry which is preliminary data.</text>
</comment>
<feature type="signal peptide" evidence="2">
    <location>
        <begin position="1"/>
        <end position="19"/>
    </location>
</feature>
<evidence type="ECO:0000256" key="2">
    <source>
        <dbReference type="SAM" id="SignalP"/>
    </source>
</evidence>
<keyword evidence="1 2" id="KW-0732">Signal</keyword>
<feature type="chain" id="PRO_5020387625" description="Outer membrane protein beta-barrel domain-containing protein" evidence="2">
    <location>
        <begin position="20"/>
        <end position="189"/>
    </location>
</feature>
<reference evidence="4 5" key="1">
    <citation type="submission" date="2019-02" db="EMBL/GenBank/DDBJ databases">
        <title>Pedobacter sp. nov., a novel speices isolated from soil of pinguins habitat in Antarcitica.</title>
        <authorList>
            <person name="He R.-H."/>
        </authorList>
    </citation>
    <scope>NUCLEOTIDE SEQUENCE [LARGE SCALE GENOMIC DNA]</scope>
    <source>
        <strain evidence="4 5">E01020</strain>
    </source>
</reference>